<dbReference type="Gene3D" id="3.60.40.10">
    <property type="entry name" value="PPM-type phosphatase domain"/>
    <property type="match status" value="1"/>
</dbReference>
<evidence type="ECO:0000313" key="2">
    <source>
        <dbReference type="EMBL" id="KAJ8872598.1"/>
    </source>
</evidence>
<dbReference type="EMBL" id="JARBHB010000011">
    <property type="protein sequence ID" value="KAJ8872598.1"/>
    <property type="molecule type" value="Genomic_DNA"/>
</dbReference>
<evidence type="ECO:0000313" key="3">
    <source>
        <dbReference type="Proteomes" id="UP001159363"/>
    </source>
</evidence>
<comment type="caution">
    <text evidence="2">The sequence shown here is derived from an EMBL/GenBank/DDBJ whole genome shotgun (WGS) entry which is preliminary data.</text>
</comment>
<protein>
    <recommendedName>
        <fullName evidence="1">PPM-type phosphatase domain-containing protein</fullName>
    </recommendedName>
</protein>
<proteinExistence type="predicted"/>
<keyword evidence="3" id="KW-1185">Reference proteome</keyword>
<reference evidence="2 3" key="1">
    <citation type="submission" date="2023-02" db="EMBL/GenBank/DDBJ databases">
        <title>LHISI_Scaffold_Assembly.</title>
        <authorList>
            <person name="Stuart O.P."/>
            <person name="Cleave R."/>
            <person name="Magrath M.J.L."/>
            <person name="Mikheyev A.S."/>
        </authorList>
    </citation>
    <scope>NUCLEOTIDE SEQUENCE [LARGE SCALE GENOMIC DNA]</scope>
    <source>
        <strain evidence="2">Daus_M_001</strain>
        <tissue evidence="2">Leg muscle</tissue>
    </source>
</reference>
<dbReference type="InterPro" id="IPR036457">
    <property type="entry name" value="PPM-type-like_dom_sf"/>
</dbReference>
<sequence length="83" mass="9219">MFCLNCLFQDERKRIESMGGSVLFWDIWRVNGQLAVSRAIGASNLHMVDIALSCSWQYLNADGQKGFSCQVASRSISLDVGCL</sequence>
<evidence type="ECO:0000259" key="1">
    <source>
        <dbReference type="Pfam" id="PF00481"/>
    </source>
</evidence>
<dbReference type="Pfam" id="PF00481">
    <property type="entry name" value="PP2C"/>
    <property type="match status" value="1"/>
</dbReference>
<dbReference type="SUPFAM" id="SSF81606">
    <property type="entry name" value="PP2C-like"/>
    <property type="match status" value="1"/>
</dbReference>
<dbReference type="Proteomes" id="UP001159363">
    <property type="component" value="Chromosome 10"/>
</dbReference>
<gene>
    <name evidence="2" type="ORF">PR048_026204</name>
</gene>
<accession>A0ABQ9GKN9</accession>
<feature type="domain" description="PPM-type phosphatase" evidence="1">
    <location>
        <begin position="9"/>
        <end position="44"/>
    </location>
</feature>
<dbReference type="InterPro" id="IPR001932">
    <property type="entry name" value="PPM-type_phosphatase-like_dom"/>
</dbReference>
<organism evidence="2 3">
    <name type="scientific">Dryococelus australis</name>
    <dbReference type="NCBI Taxonomy" id="614101"/>
    <lineage>
        <taxon>Eukaryota</taxon>
        <taxon>Metazoa</taxon>
        <taxon>Ecdysozoa</taxon>
        <taxon>Arthropoda</taxon>
        <taxon>Hexapoda</taxon>
        <taxon>Insecta</taxon>
        <taxon>Pterygota</taxon>
        <taxon>Neoptera</taxon>
        <taxon>Polyneoptera</taxon>
        <taxon>Phasmatodea</taxon>
        <taxon>Verophasmatodea</taxon>
        <taxon>Anareolatae</taxon>
        <taxon>Phasmatidae</taxon>
        <taxon>Eurycanthinae</taxon>
        <taxon>Dryococelus</taxon>
    </lineage>
</organism>
<name>A0ABQ9GKN9_9NEOP</name>